<dbReference type="OrthoDB" id="993362at2759"/>
<comment type="caution">
    <text evidence="2">The sequence shown here is derived from an EMBL/GenBank/DDBJ whole genome shotgun (WGS) entry which is preliminary data.</text>
</comment>
<dbReference type="InterPro" id="IPR012337">
    <property type="entry name" value="RNaseH-like_sf"/>
</dbReference>
<gene>
    <name evidence="2" type="ORF">CXB51_016808</name>
</gene>
<feature type="domain" description="RNase H type-1" evidence="1">
    <location>
        <begin position="27"/>
        <end position="143"/>
    </location>
</feature>
<dbReference type="InterPro" id="IPR002156">
    <property type="entry name" value="RNaseH_domain"/>
</dbReference>
<evidence type="ECO:0000313" key="3">
    <source>
        <dbReference type="Proteomes" id="UP000701853"/>
    </source>
</evidence>
<dbReference type="InterPro" id="IPR044730">
    <property type="entry name" value="RNase_H-like_dom_plant"/>
</dbReference>
<keyword evidence="3" id="KW-1185">Reference proteome</keyword>
<dbReference type="Proteomes" id="UP000701853">
    <property type="component" value="Chromosome 7"/>
</dbReference>
<name>A0A8J5YWX9_9ROSI</name>
<proteinExistence type="predicted"/>
<protein>
    <recommendedName>
        <fullName evidence="1">RNase H type-1 domain-containing protein</fullName>
    </recommendedName>
</protein>
<dbReference type="CDD" id="cd06222">
    <property type="entry name" value="RNase_H_like"/>
    <property type="match status" value="1"/>
</dbReference>
<evidence type="ECO:0000259" key="1">
    <source>
        <dbReference type="Pfam" id="PF13456"/>
    </source>
</evidence>
<dbReference type="PANTHER" id="PTHR47074">
    <property type="entry name" value="BNAC02G40300D PROTEIN"/>
    <property type="match status" value="1"/>
</dbReference>
<dbReference type="SUPFAM" id="SSF53098">
    <property type="entry name" value="Ribonuclease H-like"/>
    <property type="match status" value="1"/>
</dbReference>
<reference evidence="2 3" key="1">
    <citation type="journal article" date="2021" name="bioRxiv">
        <title>The Gossypium anomalum genome as a resource for cotton improvement and evolutionary analysis of hybrid incompatibility.</title>
        <authorList>
            <person name="Grover C.E."/>
            <person name="Yuan D."/>
            <person name="Arick M.A."/>
            <person name="Miller E.R."/>
            <person name="Hu G."/>
            <person name="Peterson D.G."/>
            <person name="Wendel J.F."/>
            <person name="Udall J.A."/>
        </authorList>
    </citation>
    <scope>NUCLEOTIDE SEQUENCE [LARGE SCALE GENOMIC DNA]</scope>
    <source>
        <strain evidence="2">JFW-Udall</strain>
        <tissue evidence="2">Leaf</tissue>
    </source>
</reference>
<dbReference type="GO" id="GO:0003676">
    <property type="term" value="F:nucleic acid binding"/>
    <property type="evidence" value="ECO:0007669"/>
    <property type="project" value="InterPro"/>
</dbReference>
<dbReference type="PANTHER" id="PTHR47074:SF61">
    <property type="entry name" value="RNASE H TYPE-1 DOMAIN-CONTAINING PROTEIN"/>
    <property type="match status" value="1"/>
</dbReference>
<dbReference type="AlphaFoldDB" id="A0A8J5YWX9"/>
<dbReference type="InterPro" id="IPR052929">
    <property type="entry name" value="RNase_H-like_EbsB-rel"/>
</dbReference>
<dbReference type="InterPro" id="IPR036397">
    <property type="entry name" value="RNaseH_sf"/>
</dbReference>
<dbReference type="Pfam" id="PF13456">
    <property type="entry name" value="RVT_3"/>
    <property type="match status" value="1"/>
</dbReference>
<dbReference type="Gene3D" id="3.30.420.10">
    <property type="entry name" value="Ribonuclease H-like superfamily/Ribonuclease H"/>
    <property type="match status" value="1"/>
</dbReference>
<dbReference type="GO" id="GO:0004523">
    <property type="term" value="F:RNA-DNA hybrid ribonuclease activity"/>
    <property type="evidence" value="ECO:0007669"/>
    <property type="project" value="InterPro"/>
</dbReference>
<sequence length="168" mass="19374">MGQISRNANDVVEVSWQPPPGDIIKINFDTSFNQGTGKSVSRILARNREGLIMAACTFPWENILDSMMAEAMACLQVVTMAEEMRFQDIIVEGDALTIIRKLNSDENDKSSISSLIKEIKERGHRFRKLRFEYVPRGANKVAMEWHWKEDNTKTPNTGLRKLRMWWLD</sequence>
<dbReference type="EMBL" id="JAHUZN010000007">
    <property type="protein sequence ID" value="KAG8488805.1"/>
    <property type="molecule type" value="Genomic_DNA"/>
</dbReference>
<evidence type="ECO:0000313" key="2">
    <source>
        <dbReference type="EMBL" id="KAG8488805.1"/>
    </source>
</evidence>
<accession>A0A8J5YWX9</accession>
<organism evidence="2 3">
    <name type="scientific">Gossypium anomalum</name>
    <dbReference type="NCBI Taxonomy" id="47600"/>
    <lineage>
        <taxon>Eukaryota</taxon>
        <taxon>Viridiplantae</taxon>
        <taxon>Streptophyta</taxon>
        <taxon>Embryophyta</taxon>
        <taxon>Tracheophyta</taxon>
        <taxon>Spermatophyta</taxon>
        <taxon>Magnoliopsida</taxon>
        <taxon>eudicotyledons</taxon>
        <taxon>Gunneridae</taxon>
        <taxon>Pentapetalae</taxon>
        <taxon>rosids</taxon>
        <taxon>malvids</taxon>
        <taxon>Malvales</taxon>
        <taxon>Malvaceae</taxon>
        <taxon>Malvoideae</taxon>
        <taxon>Gossypium</taxon>
    </lineage>
</organism>